<gene>
    <name evidence="19" type="primary">ddl</name>
    <name evidence="24" type="ORF">A3A01_02260</name>
</gene>
<dbReference type="Pfam" id="PF01820">
    <property type="entry name" value="Dala_Dala_lig_N"/>
    <property type="match status" value="1"/>
</dbReference>
<comment type="subcellular location">
    <subcellularLocation>
        <location evidence="3 19">Cytoplasm</location>
    </subcellularLocation>
</comment>
<dbReference type="GO" id="GO:0005524">
    <property type="term" value="F:ATP binding"/>
    <property type="evidence" value="ECO:0007669"/>
    <property type="project" value="UniProtKB-UniRule"/>
</dbReference>
<dbReference type="FunFam" id="3.30.470.20:FF:000008">
    <property type="entry name" value="D-alanine--D-alanine ligase"/>
    <property type="match status" value="1"/>
</dbReference>
<dbReference type="PANTHER" id="PTHR23132">
    <property type="entry name" value="D-ALANINE--D-ALANINE LIGASE"/>
    <property type="match status" value="1"/>
</dbReference>
<evidence type="ECO:0000256" key="19">
    <source>
        <dbReference type="HAMAP-Rule" id="MF_00047"/>
    </source>
</evidence>
<keyword evidence="9 21" id="KW-0479">Metal-binding</keyword>
<dbReference type="EMBL" id="MFUU01000005">
    <property type="protein sequence ID" value="OGI86319.1"/>
    <property type="molecule type" value="Genomic_DNA"/>
</dbReference>
<evidence type="ECO:0000256" key="14">
    <source>
        <dbReference type="ARBA" id="ARBA00022984"/>
    </source>
</evidence>
<comment type="cofactor">
    <cofactor evidence="21">
        <name>Mg(2+)</name>
        <dbReference type="ChEBI" id="CHEBI:18420"/>
    </cofactor>
    <cofactor evidence="21">
        <name>Mn(2+)</name>
        <dbReference type="ChEBI" id="CHEBI:29035"/>
    </cofactor>
    <text evidence="21">Binds 2 magnesium or manganese ions per subunit.</text>
</comment>
<dbReference type="AlphaFoldDB" id="A0A1F6WWR4"/>
<evidence type="ECO:0000256" key="2">
    <source>
        <dbReference type="ARBA" id="ARBA00003921"/>
    </source>
</evidence>
<dbReference type="GO" id="GO:0005829">
    <property type="term" value="C:cytosol"/>
    <property type="evidence" value="ECO:0007669"/>
    <property type="project" value="TreeGrafter"/>
</dbReference>
<comment type="pathway">
    <text evidence="18">Glycan biosynthesis.</text>
</comment>
<evidence type="ECO:0000256" key="7">
    <source>
        <dbReference type="ARBA" id="ARBA00022490"/>
    </source>
</evidence>
<feature type="domain" description="ATP-grasp" evidence="23">
    <location>
        <begin position="146"/>
        <end position="348"/>
    </location>
</feature>
<sequence length="365" mass="40407">MAKKKLKIGVLFGGKSAEHEVSLQSAKNVIEMLDKKKYDVISIGIDKSGRWLLNSTSNYLLNSDNVKFVKLNKSNKEVVLHADNKGKLVSVNDEKSGSKIDVIIPMLHGPFGEDGSVQGLLKLAGIPFVGAGVLGSAVSMDKDVMKRLLRDTGVSVGKFFVLNMGENLSFKETKKRLGMPVFIKPANLGSSVGISKVKNEKEYKKALKEAFKYDSKIIVEEFIDGRELAIAVLGNESPQASIPCEIITDREFYDYEAKYSNEHGALIDIPAKISKTLSKKARKIAVDSYKVLACEGMARVDLFLQKKNNKFVVCEINTIPGFTSHSMYPKLWEASGIPLTKLLDKLIDLALERFEKEKKLKTSVK</sequence>
<evidence type="ECO:0000256" key="4">
    <source>
        <dbReference type="ARBA" id="ARBA00004752"/>
    </source>
</evidence>
<dbReference type="GO" id="GO:0009252">
    <property type="term" value="P:peptidoglycan biosynthetic process"/>
    <property type="evidence" value="ECO:0007669"/>
    <property type="project" value="UniProtKB-UniRule"/>
</dbReference>
<dbReference type="InterPro" id="IPR011761">
    <property type="entry name" value="ATP-grasp"/>
</dbReference>
<evidence type="ECO:0000256" key="17">
    <source>
        <dbReference type="ARBA" id="ARBA00047614"/>
    </source>
</evidence>
<comment type="function">
    <text evidence="2 19">Cell wall formation.</text>
</comment>
<evidence type="ECO:0000256" key="18">
    <source>
        <dbReference type="ARBA" id="ARBA00060592"/>
    </source>
</evidence>
<evidence type="ECO:0000256" key="20">
    <source>
        <dbReference type="PIRSR" id="PIRSR039102-1"/>
    </source>
</evidence>
<evidence type="ECO:0000256" key="5">
    <source>
        <dbReference type="ARBA" id="ARBA00010871"/>
    </source>
</evidence>
<protein>
    <recommendedName>
        <fullName evidence="6 19">D-alanine--D-alanine ligase</fullName>
        <ecNumber evidence="6 19">6.3.2.4</ecNumber>
    </recommendedName>
    <alternativeName>
        <fullName evidence="19">D-Ala-D-Ala ligase</fullName>
    </alternativeName>
    <alternativeName>
        <fullName evidence="19">D-alanylalanine synthetase</fullName>
    </alternativeName>
</protein>
<dbReference type="InterPro" id="IPR011127">
    <property type="entry name" value="Dala_Dala_lig_N"/>
</dbReference>
<name>A0A1F6WWR4_9BACT</name>
<keyword evidence="14 19" id="KW-0573">Peptidoglycan synthesis</keyword>
<evidence type="ECO:0000256" key="22">
    <source>
        <dbReference type="PROSITE-ProRule" id="PRU00409"/>
    </source>
</evidence>
<comment type="caution">
    <text evidence="24">The sequence shown here is derived from an EMBL/GenBank/DDBJ whole genome shotgun (WGS) entry which is preliminary data.</text>
</comment>
<reference evidence="24 25" key="1">
    <citation type="journal article" date="2016" name="Nat. Commun.">
        <title>Thousands of microbial genomes shed light on interconnected biogeochemical processes in an aquifer system.</title>
        <authorList>
            <person name="Anantharaman K."/>
            <person name="Brown C.T."/>
            <person name="Hug L.A."/>
            <person name="Sharon I."/>
            <person name="Castelle C.J."/>
            <person name="Probst A.J."/>
            <person name="Thomas B.C."/>
            <person name="Singh A."/>
            <person name="Wilkins M.J."/>
            <person name="Karaoz U."/>
            <person name="Brodie E.L."/>
            <person name="Williams K.H."/>
            <person name="Hubbard S.S."/>
            <person name="Banfield J.F."/>
        </authorList>
    </citation>
    <scope>NUCLEOTIDE SEQUENCE [LARGE SCALE GENOMIC DNA]</scope>
</reference>
<dbReference type="FunFam" id="3.30.1490.20:FF:000007">
    <property type="entry name" value="D-alanine--D-alanine ligase"/>
    <property type="match status" value="1"/>
</dbReference>
<keyword evidence="11 22" id="KW-0067">ATP-binding</keyword>
<dbReference type="PROSITE" id="PS50975">
    <property type="entry name" value="ATP_GRASP"/>
    <property type="match status" value="1"/>
</dbReference>
<dbReference type="STRING" id="1801770.A3A01_02260"/>
<dbReference type="GO" id="GO:0046872">
    <property type="term" value="F:metal ion binding"/>
    <property type="evidence" value="ECO:0007669"/>
    <property type="project" value="UniProtKB-KW"/>
</dbReference>
<evidence type="ECO:0000256" key="3">
    <source>
        <dbReference type="ARBA" id="ARBA00004496"/>
    </source>
</evidence>
<dbReference type="InterPro" id="IPR016185">
    <property type="entry name" value="PreATP-grasp_dom_sf"/>
</dbReference>
<dbReference type="NCBIfam" id="NF002525">
    <property type="entry name" value="PRK01966.1-1"/>
    <property type="match status" value="1"/>
</dbReference>
<evidence type="ECO:0000256" key="8">
    <source>
        <dbReference type="ARBA" id="ARBA00022598"/>
    </source>
</evidence>
<dbReference type="GO" id="GO:0071555">
    <property type="term" value="P:cell wall organization"/>
    <property type="evidence" value="ECO:0007669"/>
    <property type="project" value="UniProtKB-KW"/>
</dbReference>
<keyword evidence="13 19" id="KW-0133">Cell shape</keyword>
<comment type="similarity">
    <text evidence="5 19">Belongs to the D-alanine--D-alanine ligase family.</text>
</comment>
<evidence type="ECO:0000256" key="10">
    <source>
        <dbReference type="ARBA" id="ARBA00022741"/>
    </source>
</evidence>
<dbReference type="PROSITE" id="PS00844">
    <property type="entry name" value="DALA_DALA_LIGASE_2"/>
    <property type="match status" value="1"/>
</dbReference>
<dbReference type="InterPro" id="IPR013815">
    <property type="entry name" value="ATP_grasp_subdomain_1"/>
</dbReference>
<keyword evidence="10 22" id="KW-0547">Nucleotide-binding</keyword>
<evidence type="ECO:0000313" key="24">
    <source>
        <dbReference type="EMBL" id="OGI86319.1"/>
    </source>
</evidence>
<evidence type="ECO:0000256" key="16">
    <source>
        <dbReference type="ARBA" id="ARBA00023316"/>
    </source>
</evidence>
<dbReference type="UniPathway" id="UPA00219"/>
<dbReference type="NCBIfam" id="NF002528">
    <property type="entry name" value="PRK01966.1-4"/>
    <property type="match status" value="1"/>
</dbReference>
<evidence type="ECO:0000256" key="15">
    <source>
        <dbReference type="ARBA" id="ARBA00023211"/>
    </source>
</evidence>
<keyword evidence="16 19" id="KW-0961">Cell wall biogenesis/degradation</keyword>
<dbReference type="InterPro" id="IPR000291">
    <property type="entry name" value="D-Ala_lig_Van_CS"/>
</dbReference>
<evidence type="ECO:0000313" key="25">
    <source>
        <dbReference type="Proteomes" id="UP000179352"/>
    </source>
</evidence>
<keyword evidence="7 19" id="KW-0963">Cytoplasm</keyword>
<feature type="binding site" evidence="21">
    <location>
        <position position="301"/>
    </location>
    <ligand>
        <name>Mg(2+)</name>
        <dbReference type="ChEBI" id="CHEBI:18420"/>
        <label>1</label>
    </ligand>
</feature>
<feature type="active site" evidence="20">
    <location>
        <position position="326"/>
    </location>
</feature>
<dbReference type="SUPFAM" id="SSF52440">
    <property type="entry name" value="PreATP-grasp domain"/>
    <property type="match status" value="1"/>
</dbReference>
<proteinExistence type="inferred from homology"/>
<dbReference type="PANTHER" id="PTHR23132:SF25">
    <property type="entry name" value="D-ALANINE--D-ALANINE LIGASE A"/>
    <property type="match status" value="1"/>
</dbReference>
<evidence type="ECO:0000256" key="1">
    <source>
        <dbReference type="ARBA" id="ARBA00001936"/>
    </source>
</evidence>
<evidence type="ECO:0000256" key="9">
    <source>
        <dbReference type="ARBA" id="ARBA00022723"/>
    </source>
</evidence>
<evidence type="ECO:0000256" key="6">
    <source>
        <dbReference type="ARBA" id="ARBA00012216"/>
    </source>
</evidence>
<dbReference type="PIRSF" id="PIRSF039102">
    <property type="entry name" value="Ddl/VanB"/>
    <property type="match status" value="1"/>
</dbReference>
<evidence type="ECO:0000256" key="11">
    <source>
        <dbReference type="ARBA" id="ARBA00022840"/>
    </source>
</evidence>
<dbReference type="SUPFAM" id="SSF56059">
    <property type="entry name" value="Glutathione synthetase ATP-binding domain-like"/>
    <property type="match status" value="1"/>
</dbReference>
<comment type="pathway">
    <text evidence="4 19">Cell wall biogenesis; peptidoglycan biosynthesis.</text>
</comment>
<feature type="binding site" evidence="21">
    <location>
        <position position="317"/>
    </location>
    <ligand>
        <name>Mg(2+)</name>
        <dbReference type="ChEBI" id="CHEBI:18420"/>
        <label>2</label>
    </ligand>
</feature>
<dbReference type="InterPro" id="IPR005905">
    <property type="entry name" value="D_ala_D_ala"/>
</dbReference>
<dbReference type="HAMAP" id="MF_00047">
    <property type="entry name" value="Dala_Dala_lig"/>
    <property type="match status" value="1"/>
</dbReference>
<evidence type="ECO:0000256" key="21">
    <source>
        <dbReference type="PIRSR" id="PIRSR039102-3"/>
    </source>
</evidence>
<evidence type="ECO:0000256" key="13">
    <source>
        <dbReference type="ARBA" id="ARBA00022960"/>
    </source>
</evidence>
<dbReference type="EC" id="6.3.2.4" evidence="6 19"/>
<organism evidence="24 25">
    <name type="scientific">Candidatus Nomurabacteria bacterium RIFCSPLOWO2_01_FULL_39_17</name>
    <dbReference type="NCBI Taxonomy" id="1801770"/>
    <lineage>
        <taxon>Bacteria</taxon>
        <taxon>Candidatus Nomuraibacteriota</taxon>
    </lineage>
</organism>
<dbReference type="Gene3D" id="3.40.50.20">
    <property type="match status" value="1"/>
</dbReference>
<accession>A0A1F6WWR4</accession>
<feature type="binding site" evidence="21">
    <location>
        <position position="315"/>
    </location>
    <ligand>
        <name>Mg(2+)</name>
        <dbReference type="ChEBI" id="CHEBI:18420"/>
        <label>1</label>
    </ligand>
</feature>
<comment type="catalytic activity">
    <reaction evidence="17 19">
        <text>2 D-alanine + ATP = D-alanyl-D-alanine + ADP + phosphate + H(+)</text>
        <dbReference type="Rhea" id="RHEA:11224"/>
        <dbReference type="ChEBI" id="CHEBI:15378"/>
        <dbReference type="ChEBI" id="CHEBI:30616"/>
        <dbReference type="ChEBI" id="CHEBI:43474"/>
        <dbReference type="ChEBI" id="CHEBI:57416"/>
        <dbReference type="ChEBI" id="CHEBI:57822"/>
        <dbReference type="ChEBI" id="CHEBI:456216"/>
        <dbReference type="EC" id="6.3.2.4"/>
    </reaction>
</comment>
<keyword evidence="15 21" id="KW-0464">Manganese</keyword>
<keyword evidence="12 21" id="KW-0460">Magnesium</keyword>
<feature type="active site" evidence="20">
    <location>
        <position position="190"/>
    </location>
</feature>
<dbReference type="GO" id="GO:0008360">
    <property type="term" value="P:regulation of cell shape"/>
    <property type="evidence" value="ECO:0007669"/>
    <property type="project" value="UniProtKB-KW"/>
</dbReference>
<dbReference type="Gene3D" id="3.30.470.20">
    <property type="entry name" value="ATP-grasp fold, B domain"/>
    <property type="match status" value="1"/>
</dbReference>
<feature type="binding site" evidence="21">
    <location>
        <position position="315"/>
    </location>
    <ligand>
        <name>Mg(2+)</name>
        <dbReference type="ChEBI" id="CHEBI:18420"/>
        <label>2</label>
    </ligand>
</feature>
<dbReference type="GO" id="GO:0008716">
    <property type="term" value="F:D-alanine-D-alanine ligase activity"/>
    <property type="evidence" value="ECO:0007669"/>
    <property type="project" value="UniProtKB-UniRule"/>
</dbReference>
<feature type="active site" evidence="20">
    <location>
        <position position="18"/>
    </location>
</feature>
<dbReference type="NCBIfam" id="NF002378">
    <property type="entry name" value="PRK01372.1"/>
    <property type="match status" value="1"/>
</dbReference>
<dbReference type="Proteomes" id="UP000179352">
    <property type="component" value="Unassembled WGS sequence"/>
</dbReference>
<dbReference type="NCBIfam" id="TIGR01205">
    <property type="entry name" value="D_ala_D_alaTIGR"/>
    <property type="match status" value="1"/>
</dbReference>
<comment type="cofactor">
    <cofactor evidence="1">
        <name>Mn(2+)</name>
        <dbReference type="ChEBI" id="CHEBI:29035"/>
    </cofactor>
</comment>
<evidence type="ECO:0000256" key="12">
    <source>
        <dbReference type="ARBA" id="ARBA00022842"/>
    </source>
</evidence>
<dbReference type="Pfam" id="PF07478">
    <property type="entry name" value="Dala_Dala_lig_C"/>
    <property type="match status" value="1"/>
</dbReference>
<dbReference type="Gene3D" id="3.30.1490.20">
    <property type="entry name" value="ATP-grasp fold, A domain"/>
    <property type="match status" value="1"/>
</dbReference>
<evidence type="ECO:0000259" key="23">
    <source>
        <dbReference type="PROSITE" id="PS50975"/>
    </source>
</evidence>
<dbReference type="InterPro" id="IPR011095">
    <property type="entry name" value="Dala_Dala_lig_C"/>
</dbReference>
<dbReference type="PROSITE" id="PS00843">
    <property type="entry name" value="DALA_DALA_LIGASE_1"/>
    <property type="match status" value="1"/>
</dbReference>
<keyword evidence="8 19" id="KW-0436">Ligase</keyword>